<evidence type="ECO:0000256" key="7">
    <source>
        <dbReference type="ARBA" id="ARBA00022643"/>
    </source>
</evidence>
<evidence type="ECO:0000256" key="6">
    <source>
        <dbReference type="ARBA" id="ARBA00022630"/>
    </source>
</evidence>
<reference evidence="13 14" key="1">
    <citation type="submission" date="2021-03" db="EMBL/GenBank/DDBJ databases">
        <title>Antimicrobial resistance genes in bacteria isolated from Japanese honey, and their potential for conferring macrolide and lincosamide resistance in the American foulbrood pathogen Paenibacillus larvae.</title>
        <authorList>
            <person name="Okamoto M."/>
            <person name="Kumagai M."/>
            <person name="Kanamori H."/>
            <person name="Takamatsu D."/>
        </authorList>
    </citation>
    <scope>NUCLEOTIDE SEQUENCE [LARGE SCALE GENOMIC DNA]</scope>
    <source>
        <strain evidence="13 14">J21TS3</strain>
    </source>
</reference>
<dbReference type="CDD" id="cd04730">
    <property type="entry name" value="NPD_like"/>
    <property type="match status" value="1"/>
</dbReference>
<dbReference type="PANTHER" id="PTHR42747">
    <property type="entry name" value="NITRONATE MONOOXYGENASE-RELATED"/>
    <property type="match status" value="1"/>
</dbReference>
<protein>
    <recommendedName>
        <fullName evidence="4">Probable nitronate monooxygenase</fullName>
    </recommendedName>
    <alternativeName>
        <fullName evidence="10">Propionate 3-nitronate monooxygenase</fullName>
    </alternativeName>
</protein>
<feature type="signal peptide" evidence="12">
    <location>
        <begin position="1"/>
        <end position="24"/>
    </location>
</feature>
<dbReference type="InterPro" id="IPR013785">
    <property type="entry name" value="Aldolase_TIM"/>
</dbReference>
<evidence type="ECO:0000256" key="9">
    <source>
        <dbReference type="ARBA" id="ARBA00023033"/>
    </source>
</evidence>
<sequence length="344" mass="36451">MLKALKYPIVQAPMAGGVSTPALAAAVSEAGGLGFLAGGYKTSEELEKEIRELRGRTAAGFGVNLFVPGPDTADPQALEAYRAKLLKEAETLNVSLGAPDFDDDDYARKIALVQAERVPVVSFTFGCPAKETVQTLQEKGIEVAVTVTNPAEAALALDAGADVLCLQGAEAGGHRGTFSNDPDLREDIGLLVLIRLVRTLTDKPVIAAGGIMDGAGVRAALAAGADAAQLGTAFLLCPESGTNAAYRKALTDPEFTATRITRAFTGRRARGLVNRFMETYDAEAPAAYPQVHHLTQRLRKEAAARGQADYMSLWAGQGYRMARAIPAAQLIHELMTEFHGKQNL</sequence>
<keyword evidence="12" id="KW-0732">Signal</keyword>
<dbReference type="RefSeq" id="WP_036712214.1">
    <property type="nucleotide sequence ID" value="NZ_BORW01000031.1"/>
</dbReference>
<evidence type="ECO:0000256" key="1">
    <source>
        <dbReference type="ARBA" id="ARBA00001917"/>
    </source>
</evidence>
<keyword evidence="5" id="KW-0216">Detoxification</keyword>
<comment type="catalytic activity">
    <reaction evidence="11">
        <text>3 propionate 3-nitronate + 3 O2 + H2O = 3 3-oxopropanoate + 2 nitrate + nitrite + H2O2 + 3 H(+)</text>
        <dbReference type="Rhea" id="RHEA:57332"/>
        <dbReference type="ChEBI" id="CHEBI:15377"/>
        <dbReference type="ChEBI" id="CHEBI:15378"/>
        <dbReference type="ChEBI" id="CHEBI:15379"/>
        <dbReference type="ChEBI" id="CHEBI:16240"/>
        <dbReference type="ChEBI" id="CHEBI:16301"/>
        <dbReference type="ChEBI" id="CHEBI:17632"/>
        <dbReference type="ChEBI" id="CHEBI:33190"/>
        <dbReference type="ChEBI" id="CHEBI:136067"/>
    </reaction>
</comment>
<keyword evidence="6" id="KW-0285">Flavoprotein</keyword>
<dbReference type="SUPFAM" id="SSF51412">
    <property type="entry name" value="Inosine monophosphate dehydrogenase (IMPDH)"/>
    <property type="match status" value="1"/>
</dbReference>
<evidence type="ECO:0000256" key="10">
    <source>
        <dbReference type="ARBA" id="ARBA00031155"/>
    </source>
</evidence>
<keyword evidence="9" id="KW-0503">Monooxygenase</keyword>
<evidence type="ECO:0000313" key="14">
    <source>
        <dbReference type="Proteomes" id="UP000680638"/>
    </source>
</evidence>
<evidence type="ECO:0000256" key="3">
    <source>
        <dbReference type="ARBA" id="ARBA00009881"/>
    </source>
</evidence>
<organism evidence="13 14">
    <name type="scientific">Paenibacillus cookii</name>
    <dbReference type="NCBI Taxonomy" id="157839"/>
    <lineage>
        <taxon>Bacteria</taxon>
        <taxon>Bacillati</taxon>
        <taxon>Bacillota</taxon>
        <taxon>Bacilli</taxon>
        <taxon>Bacillales</taxon>
        <taxon>Paenibacillaceae</taxon>
        <taxon>Paenibacillus</taxon>
    </lineage>
</organism>
<dbReference type="EMBL" id="BORW01000031">
    <property type="protein sequence ID" value="GIO69422.1"/>
    <property type="molecule type" value="Genomic_DNA"/>
</dbReference>
<evidence type="ECO:0000256" key="2">
    <source>
        <dbReference type="ARBA" id="ARBA00003535"/>
    </source>
</evidence>
<dbReference type="InterPro" id="IPR004136">
    <property type="entry name" value="NMO"/>
</dbReference>
<keyword evidence="14" id="KW-1185">Reference proteome</keyword>
<comment type="similarity">
    <text evidence="3">Belongs to the nitronate monooxygenase family. NMO class I subfamily.</text>
</comment>
<evidence type="ECO:0000256" key="8">
    <source>
        <dbReference type="ARBA" id="ARBA00023002"/>
    </source>
</evidence>
<proteinExistence type="inferred from homology"/>
<evidence type="ECO:0000256" key="4">
    <source>
        <dbReference type="ARBA" id="ARBA00013457"/>
    </source>
</evidence>
<name>A0ABQ4M1N3_9BACL</name>
<comment type="function">
    <text evidence="2">Nitronate monooxygenase that uses molecular oxygen to catalyze the oxidative denitrification of alkyl nitronates. Acts on propionate 3-nitronate (P3N), the presumed physiological substrate. Probably functions in the detoxification of P3N, a metabolic poison produced by plants and fungi as a defense mechanism.</text>
</comment>
<dbReference type="PANTHER" id="PTHR42747:SF3">
    <property type="entry name" value="NITRONATE MONOOXYGENASE-RELATED"/>
    <property type="match status" value="1"/>
</dbReference>
<evidence type="ECO:0000256" key="12">
    <source>
        <dbReference type="SAM" id="SignalP"/>
    </source>
</evidence>
<dbReference type="Proteomes" id="UP000680638">
    <property type="component" value="Unassembled WGS sequence"/>
</dbReference>
<dbReference type="Pfam" id="PF03060">
    <property type="entry name" value="NMO"/>
    <property type="match status" value="1"/>
</dbReference>
<feature type="chain" id="PRO_5046063061" description="Probable nitronate monooxygenase" evidence="12">
    <location>
        <begin position="25"/>
        <end position="344"/>
    </location>
</feature>
<comment type="cofactor">
    <cofactor evidence="1">
        <name>FMN</name>
        <dbReference type="ChEBI" id="CHEBI:58210"/>
    </cofactor>
</comment>
<dbReference type="Gene3D" id="3.20.20.70">
    <property type="entry name" value="Aldolase class I"/>
    <property type="match status" value="1"/>
</dbReference>
<keyword evidence="8" id="KW-0560">Oxidoreductase</keyword>
<gene>
    <name evidence="13" type="ORF">J21TS3_42430</name>
</gene>
<evidence type="ECO:0000256" key="5">
    <source>
        <dbReference type="ARBA" id="ARBA00022575"/>
    </source>
</evidence>
<accession>A0ABQ4M1N3</accession>
<evidence type="ECO:0000313" key="13">
    <source>
        <dbReference type="EMBL" id="GIO69422.1"/>
    </source>
</evidence>
<keyword evidence="7" id="KW-0288">FMN</keyword>
<evidence type="ECO:0000256" key="11">
    <source>
        <dbReference type="ARBA" id="ARBA00049401"/>
    </source>
</evidence>
<comment type="caution">
    <text evidence="13">The sequence shown here is derived from an EMBL/GenBank/DDBJ whole genome shotgun (WGS) entry which is preliminary data.</text>
</comment>